<keyword evidence="3" id="KW-1185">Reference proteome</keyword>
<organism evidence="2 3">
    <name type="scientific">Roseateles saccharophilus</name>
    <name type="common">Pseudomonas saccharophila</name>
    <dbReference type="NCBI Taxonomy" id="304"/>
    <lineage>
        <taxon>Bacteria</taxon>
        <taxon>Pseudomonadati</taxon>
        <taxon>Pseudomonadota</taxon>
        <taxon>Betaproteobacteria</taxon>
        <taxon>Burkholderiales</taxon>
        <taxon>Sphaerotilaceae</taxon>
        <taxon>Roseateles</taxon>
    </lineage>
</organism>
<dbReference type="RefSeq" id="WP_310269606.1">
    <property type="nucleotide sequence ID" value="NZ_JAVDXU010000003.1"/>
</dbReference>
<dbReference type="InterPro" id="IPR050194">
    <property type="entry name" value="Glycosyltransferase_grp1"/>
</dbReference>
<protein>
    <submittedName>
        <fullName evidence="2">Glycosyltransferase involved in cell wall biosynthesis</fullName>
    </submittedName>
</protein>
<dbReference type="Proteomes" id="UP001180453">
    <property type="component" value="Unassembled WGS sequence"/>
</dbReference>
<dbReference type="PANTHER" id="PTHR45947">
    <property type="entry name" value="SULFOQUINOVOSYL TRANSFERASE SQD2"/>
    <property type="match status" value="1"/>
</dbReference>
<dbReference type="EMBL" id="JAVDXU010000003">
    <property type="protein sequence ID" value="MDR7271777.1"/>
    <property type="molecule type" value="Genomic_DNA"/>
</dbReference>
<dbReference type="Pfam" id="PF13692">
    <property type="entry name" value="Glyco_trans_1_4"/>
    <property type="match status" value="1"/>
</dbReference>
<reference evidence="2 3" key="1">
    <citation type="submission" date="2023-07" db="EMBL/GenBank/DDBJ databases">
        <title>Sorghum-associated microbial communities from plants grown in Nebraska, USA.</title>
        <authorList>
            <person name="Schachtman D."/>
        </authorList>
    </citation>
    <scope>NUCLEOTIDE SEQUENCE [LARGE SCALE GENOMIC DNA]</scope>
    <source>
        <strain evidence="2 3">BE314</strain>
    </source>
</reference>
<comment type="caution">
    <text evidence="2">The sequence shown here is derived from an EMBL/GenBank/DDBJ whole genome shotgun (WGS) entry which is preliminary data.</text>
</comment>
<proteinExistence type="predicted"/>
<evidence type="ECO:0000313" key="2">
    <source>
        <dbReference type="EMBL" id="MDR7271777.1"/>
    </source>
</evidence>
<dbReference type="Gene3D" id="3.40.50.2000">
    <property type="entry name" value="Glycogen Phosphorylase B"/>
    <property type="match status" value="2"/>
</dbReference>
<evidence type="ECO:0000259" key="1">
    <source>
        <dbReference type="Pfam" id="PF13439"/>
    </source>
</evidence>
<feature type="domain" description="Glycosyltransferase subfamily 4-like N-terminal" evidence="1">
    <location>
        <begin position="16"/>
        <end position="222"/>
    </location>
</feature>
<dbReference type="Pfam" id="PF13439">
    <property type="entry name" value="Glyco_transf_4"/>
    <property type="match status" value="1"/>
</dbReference>
<dbReference type="CDD" id="cd03801">
    <property type="entry name" value="GT4_PimA-like"/>
    <property type="match status" value="1"/>
</dbReference>
<gene>
    <name evidence="2" type="ORF">J2X20_004445</name>
</gene>
<sequence length="402" mass="43784">MKILLICENIPAPQLGGLGKHVVALGNALLAAGHEVSLMGRSQPAYADCATEVGFNGPFIPGFADPVKGWKEGPMGLFNPWKRPYLARQIAQAIVAHAPGFDVLHYHGHHPMVGAYVPPGLPFIQTRHDQGSECITHMRFRAGAMCEALDPKVCAQCAHPSPGPVRTAISAMAVRRYRDEAARAFQQHPVIFVTDFLRDNFVRAVPNADMGKSQVMHNFVDEGRLPRARRIPGQPIRLQVAGRLDGAKGIVDLVHRLAPRLPEGWELHIYGDGPRRDELRQLCSARIHWHGHAHQSEVLEALSRASAAVVPSLWEEAFGLVTLEALRVGLPCYALARGGTPELVRYGAPGQLRLFADLDALVGGLVSSVPTPLEELGGESADTSLRVADLLELYRRLPARAL</sequence>
<accession>A0ABU1YSF5</accession>
<dbReference type="PANTHER" id="PTHR45947:SF3">
    <property type="entry name" value="SULFOQUINOVOSYL TRANSFERASE SQD2"/>
    <property type="match status" value="1"/>
</dbReference>
<evidence type="ECO:0000313" key="3">
    <source>
        <dbReference type="Proteomes" id="UP001180453"/>
    </source>
</evidence>
<dbReference type="InterPro" id="IPR028098">
    <property type="entry name" value="Glyco_trans_4-like_N"/>
</dbReference>
<dbReference type="SUPFAM" id="SSF53756">
    <property type="entry name" value="UDP-Glycosyltransferase/glycogen phosphorylase"/>
    <property type="match status" value="1"/>
</dbReference>
<name>A0ABU1YSF5_ROSSA</name>